<name>A0A507FGK0_9FUNG</name>
<dbReference type="SUPFAM" id="SSF51430">
    <property type="entry name" value="NAD(P)-linked oxidoreductase"/>
    <property type="match status" value="1"/>
</dbReference>
<dbReference type="PRINTS" id="PR01577">
    <property type="entry name" value="KCNABCHANNEL"/>
</dbReference>
<evidence type="ECO:0000256" key="7">
    <source>
        <dbReference type="ARBA" id="ARBA00022958"/>
    </source>
</evidence>
<keyword evidence="7" id="KW-0630">Potassium</keyword>
<evidence type="ECO:0000256" key="6">
    <source>
        <dbReference type="ARBA" id="ARBA00022857"/>
    </source>
</evidence>
<dbReference type="NCBIfam" id="TIGR01293">
    <property type="entry name" value="Kv_beta"/>
    <property type="match status" value="1"/>
</dbReference>
<dbReference type="PANTHER" id="PTHR43150">
    <property type="entry name" value="HYPERKINETIC, ISOFORM M"/>
    <property type="match status" value="1"/>
</dbReference>
<keyword evidence="5" id="KW-0633">Potassium transport</keyword>
<dbReference type="Gene3D" id="3.20.20.100">
    <property type="entry name" value="NADP-dependent oxidoreductase domain"/>
    <property type="match status" value="1"/>
</dbReference>
<sequence length="336" mass="37278">MAPMEYRYLGNSGLKVSVLSLGGWVTYGGQVGEDVAEQCMLEAYNNGINFFDNAEVYASGKSEIAMGNAIKKFGWKRSSYVISTKIYWGGDGVNEKGLSRKHIIEGTKAALERLQLEYVDLIFAHRPDVDTPMEETVRAFNYLIEKGLAFYWGTSEWSAEQLTDAWRIADKLGLIGPLMEQPQYNMFHRERFETEYAPLYAKHGLGTTIWSPLASGVLTGKYNTEIPADSRLAMQDNAVMKRIAAGLETAEGKEKLAKVDKLKPIAEKLECTLAQLALAWCVKNPNVSTVITGASKASQVTENLKALDVVPKLTKEVMEEIEAVLGNKPAEAMKFR</sequence>
<dbReference type="OrthoDB" id="1720422at2759"/>
<dbReference type="Proteomes" id="UP000320333">
    <property type="component" value="Unassembled WGS sequence"/>
</dbReference>
<feature type="domain" description="NADP-dependent oxidoreductase" evidence="10">
    <location>
        <begin position="19"/>
        <end position="324"/>
    </location>
</feature>
<evidence type="ECO:0000259" key="10">
    <source>
        <dbReference type="Pfam" id="PF00248"/>
    </source>
</evidence>
<comment type="subcellular location">
    <subcellularLocation>
        <location evidence="1">Cytoplasm</location>
    </subcellularLocation>
</comment>
<dbReference type="GO" id="GO:0005249">
    <property type="term" value="F:voltage-gated potassium channel activity"/>
    <property type="evidence" value="ECO:0007669"/>
    <property type="project" value="InterPro"/>
</dbReference>
<organism evidence="11 12">
    <name type="scientific">Chytriomyces confervae</name>
    <dbReference type="NCBI Taxonomy" id="246404"/>
    <lineage>
        <taxon>Eukaryota</taxon>
        <taxon>Fungi</taxon>
        <taxon>Fungi incertae sedis</taxon>
        <taxon>Chytridiomycota</taxon>
        <taxon>Chytridiomycota incertae sedis</taxon>
        <taxon>Chytridiomycetes</taxon>
        <taxon>Chytridiales</taxon>
        <taxon>Chytriomycetaceae</taxon>
        <taxon>Chytriomyces</taxon>
    </lineage>
</organism>
<dbReference type="PANTHER" id="PTHR43150:SF2">
    <property type="entry name" value="HYPERKINETIC, ISOFORM M"/>
    <property type="match status" value="1"/>
</dbReference>
<evidence type="ECO:0000313" key="11">
    <source>
        <dbReference type="EMBL" id="TPX74770.1"/>
    </source>
</evidence>
<dbReference type="Pfam" id="PF00248">
    <property type="entry name" value="Aldo_ket_red"/>
    <property type="match status" value="1"/>
</dbReference>
<reference evidence="11 12" key="1">
    <citation type="journal article" date="2019" name="Sci. Rep.">
        <title>Comparative genomics of chytrid fungi reveal insights into the obligate biotrophic and pathogenic lifestyle of Synchytrium endobioticum.</title>
        <authorList>
            <person name="van de Vossenberg B.T.L.H."/>
            <person name="Warris S."/>
            <person name="Nguyen H.D.T."/>
            <person name="van Gent-Pelzer M.P.E."/>
            <person name="Joly D.L."/>
            <person name="van de Geest H.C."/>
            <person name="Bonants P.J.M."/>
            <person name="Smith D.S."/>
            <person name="Levesque C.A."/>
            <person name="van der Lee T.A.J."/>
        </authorList>
    </citation>
    <scope>NUCLEOTIDE SEQUENCE [LARGE SCALE GENOMIC DNA]</scope>
    <source>
        <strain evidence="11 12">CBS 675.73</strain>
    </source>
</reference>
<evidence type="ECO:0000256" key="5">
    <source>
        <dbReference type="ARBA" id="ARBA00022538"/>
    </source>
</evidence>
<dbReference type="InterPro" id="IPR023210">
    <property type="entry name" value="NADP_OxRdtase_dom"/>
</dbReference>
<gene>
    <name evidence="11" type="ORF">CcCBS67573_g03966</name>
</gene>
<dbReference type="GO" id="GO:0005737">
    <property type="term" value="C:cytoplasm"/>
    <property type="evidence" value="ECO:0007669"/>
    <property type="project" value="UniProtKB-SubCell"/>
</dbReference>
<dbReference type="InterPro" id="IPR005983">
    <property type="entry name" value="K_chnl_volt-dep_bsu_KCNAB"/>
</dbReference>
<evidence type="ECO:0000256" key="8">
    <source>
        <dbReference type="ARBA" id="ARBA00023002"/>
    </source>
</evidence>
<evidence type="ECO:0000256" key="3">
    <source>
        <dbReference type="ARBA" id="ARBA00022448"/>
    </source>
</evidence>
<keyword evidence="8" id="KW-0560">Oxidoreductase</keyword>
<accession>A0A507FGK0</accession>
<keyword evidence="9" id="KW-0406">Ion transport</keyword>
<keyword evidence="12" id="KW-1185">Reference proteome</keyword>
<dbReference type="EMBL" id="QEAP01000109">
    <property type="protein sequence ID" value="TPX74770.1"/>
    <property type="molecule type" value="Genomic_DNA"/>
</dbReference>
<evidence type="ECO:0000256" key="4">
    <source>
        <dbReference type="ARBA" id="ARBA00022490"/>
    </source>
</evidence>
<evidence type="ECO:0000256" key="2">
    <source>
        <dbReference type="ARBA" id="ARBA00006515"/>
    </source>
</evidence>
<protein>
    <recommendedName>
        <fullName evidence="10">NADP-dependent oxidoreductase domain-containing protein</fullName>
    </recommendedName>
</protein>
<evidence type="ECO:0000256" key="1">
    <source>
        <dbReference type="ARBA" id="ARBA00004496"/>
    </source>
</evidence>
<proteinExistence type="inferred from homology"/>
<dbReference type="STRING" id="246404.A0A507FGK0"/>
<dbReference type="InterPro" id="IPR005399">
    <property type="entry name" value="K_chnl_volt-dep_bsu_KCNAB-rel"/>
</dbReference>
<dbReference type="InterPro" id="IPR036812">
    <property type="entry name" value="NAD(P)_OxRdtase_dom_sf"/>
</dbReference>
<keyword evidence="4" id="KW-0963">Cytoplasm</keyword>
<dbReference type="CDD" id="cd19143">
    <property type="entry name" value="AKR_AKR6C1_2"/>
    <property type="match status" value="1"/>
</dbReference>
<dbReference type="AlphaFoldDB" id="A0A507FGK0"/>
<keyword evidence="6" id="KW-0521">NADP</keyword>
<dbReference type="GO" id="GO:0016491">
    <property type="term" value="F:oxidoreductase activity"/>
    <property type="evidence" value="ECO:0007669"/>
    <property type="project" value="UniProtKB-KW"/>
</dbReference>
<evidence type="ECO:0000313" key="12">
    <source>
        <dbReference type="Proteomes" id="UP000320333"/>
    </source>
</evidence>
<evidence type="ECO:0000256" key="9">
    <source>
        <dbReference type="ARBA" id="ARBA00023065"/>
    </source>
</evidence>
<comment type="similarity">
    <text evidence="2">Belongs to the shaker potassium channel beta subunit family.</text>
</comment>
<keyword evidence="3" id="KW-0813">Transport</keyword>
<comment type="caution">
    <text evidence="11">The sequence shown here is derived from an EMBL/GenBank/DDBJ whole genome shotgun (WGS) entry which is preliminary data.</text>
</comment>